<protein>
    <submittedName>
        <fullName evidence="1">Uncharacterized protein</fullName>
    </submittedName>
</protein>
<name>A0A193GC18_9BORD</name>
<organism evidence="1 2">
    <name type="scientific">Bordetella flabilis</name>
    <dbReference type="NCBI Taxonomy" id="463014"/>
    <lineage>
        <taxon>Bacteria</taxon>
        <taxon>Pseudomonadati</taxon>
        <taxon>Pseudomonadota</taxon>
        <taxon>Betaproteobacteria</taxon>
        <taxon>Burkholderiales</taxon>
        <taxon>Alcaligenaceae</taxon>
        <taxon>Bordetella</taxon>
    </lineage>
</organism>
<evidence type="ECO:0000313" key="2">
    <source>
        <dbReference type="Proteomes" id="UP000091926"/>
    </source>
</evidence>
<dbReference type="Proteomes" id="UP000091926">
    <property type="component" value="Chromosome"/>
</dbReference>
<dbReference type="AlphaFoldDB" id="A0A193GC18"/>
<reference evidence="1 2" key="1">
    <citation type="submission" date="2016-06" db="EMBL/GenBank/DDBJ databases">
        <title>Complete genome sequences of Bordetella bronchialis and Bordetella flabilis.</title>
        <authorList>
            <person name="LiPuma J.J."/>
            <person name="Spilker T."/>
        </authorList>
    </citation>
    <scope>NUCLEOTIDE SEQUENCE [LARGE SCALE GENOMIC DNA]</scope>
    <source>
        <strain evidence="1 2">AU10664</strain>
    </source>
</reference>
<accession>A0A193GC18</accession>
<evidence type="ECO:0000313" key="1">
    <source>
        <dbReference type="EMBL" id="ANN76819.1"/>
    </source>
</evidence>
<dbReference type="EMBL" id="CP016172">
    <property type="protein sequence ID" value="ANN76819.1"/>
    <property type="molecule type" value="Genomic_DNA"/>
</dbReference>
<dbReference type="KEGG" id="bfz:BAU07_06550"/>
<keyword evidence="2" id="KW-1185">Reference proteome</keyword>
<sequence length="239" mass="26195">MEQKRSWKERIGVVLLSFVAAGGSAAGVQAWRHYQARNDYTAAGFPSQRSFDAFKREWARVEALPQYAEWRRGKGANGTKESYAQLAAGGISRLPDQELLQRAKILVEVMDNLSSGACARMFTGDISGQESYRSVIDAVEHSKEPNAIDAWARISADAAIANLLSYPVPVISEQEISRQLGAVFARLPDAERESIYALVTHPSSLTDRQKCDSGIALYETLIGASSPAREIGLRAVMMD</sequence>
<proteinExistence type="predicted"/>
<dbReference type="RefSeq" id="WP_066655155.1">
    <property type="nucleotide sequence ID" value="NZ_CBCSCL010000008.1"/>
</dbReference>
<gene>
    <name evidence="1" type="ORF">BAU07_06550</name>
</gene>